<evidence type="ECO:0000256" key="3">
    <source>
        <dbReference type="ARBA" id="ARBA00022827"/>
    </source>
</evidence>
<keyword evidence="3" id="KW-0274">FAD</keyword>
<comment type="cofactor">
    <cofactor evidence="1">
        <name>FAD</name>
        <dbReference type="ChEBI" id="CHEBI:57692"/>
    </cofactor>
</comment>
<dbReference type="PRINTS" id="PR00368">
    <property type="entry name" value="FADPNR"/>
</dbReference>
<dbReference type="Gene3D" id="3.50.50.60">
    <property type="entry name" value="FAD/NAD(P)-binding domain"/>
    <property type="match status" value="1"/>
</dbReference>
<name>A0ABQ6VYA4_9PROT</name>
<dbReference type="Proteomes" id="UP000427842">
    <property type="component" value="Unassembled WGS sequence"/>
</dbReference>
<dbReference type="RefSeq" id="WP_153468565.1">
    <property type="nucleotide sequence ID" value="NZ_QYAZ01000001.1"/>
</dbReference>
<evidence type="ECO:0000256" key="2">
    <source>
        <dbReference type="ARBA" id="ARBA00022630"/>
    </source>
</evidence>
<evidence type="ECO:0000313" key="6">
    <source>
        <dbReference type="EMBL" id="KAB8125196.1"/>
    </source>
</evidence>
<protein>
    <submittedName>
        <fullName evidence="6">Aminoacetone oxidase family FAD-binding enzyme</fullName>
    </submittedName>
</protein>
<keyword evidence="7" id="KW-1185">Reference proteome</keyword>
<dbReference type="PANTHER" id="PTHR42887:SF2">
    <property type="entry name" value="OS12G0638800 PROTEIN"/>
    <property type="match status" value="1"/>
</dbReference>
<dbReference type="Pfam" id="PF22780">
    <property type="entry name" value="HI0933_like_1st"/>
    <property type="match status" value="1"/>
</dbReference>
<feature type="domain" description="RsdA/BaiN/AoA(So)-like insert" evidence="5">
    <location>
        <begin position="195"/>
        <end position="351"/>
    </location>
</feature>
<dbReference type="NCBIfam" id="TIGR00275">
    <property type="entry name" value="aminoacetone oxidase family FAD-binding enzyme"/>
    <property type="match status" value="1"/>
</dbReference>
<accession>A0ABQ6VYA4</accession>
<dbReference type="SUPFAM" id="SSF160996">
    <property type="entry name" value="HI0933 insert domain-like"/>
    <property type="match status" value="1"/>
</dbReference>
<evidence type="ECO:0000259" key="4">
    <source>
        <dbReference type="Pfam" id="PF03486"/>
    </source>
</evidence>
<dbReference type="InterPro" id="IPR036188">
    <property type="entry name" value="FAD/NAD-bd_sf"/>
</dbReference>
<evidence type="ECO:0000259" key="5">
    <source>
        <dbReference type="Pfam" id="PF22780"/>
    </source>
</evidence>
<evidence type="ECO:0000313" key="7">
    <source>
        <dbReference type="Proteomes" id="UP000427842"/>
    </source>
</evidence>
<gene>
    <name evidence="6" type="ORF">D3W54_04025</name>
</gene>
<evidence type="ECO:0000256" key="1">
    <source>
        <dbReference type="ARBA" id="ARBA00001974"/>
    </source>
</evidence>
<dbReference type="EMBL" id="QYAZ01000001">
    <property type="protein sequence ID" value="KAB8125196.1"/>
    <property type="molecule type" value="Genomic_DNA"/>
</dbReference>
<dbReference type="PRINTS" id="PR00411">
    <property type="entry name" value="PNDRDTASEI"/>
</dbReference>
<reference evidence="6 7" key="1">
    <citation type="submission" date="2018-09" db="EMBL/GenBank/DDBJ databases">
        <title>Genome sequence and characterization of the bcs clusters for the production of nanocellulose from the low pH resistant strain Komagataeibacter medellinensis ID13488.</title>
        <authorList>
            <person name="Hernandez-Arriaga A.M."/>
            <person name="Del Cerro C."/>
            <person name="Urbina L."/>
            <person name="Eceiza A."/>
            <person name="Retegi A."/>
            <person name="Prieto M.A."/>
        </authorList>
    </citation>
    <scope>NUCLEOTIDE SEQUENCE [LARGE SCALE GENOMIC DNA]</scope>
    <source>
        <strain evidence="6 7">ID13488</strain>
    </source>
</reference>
<dbReference type="InterPro" id="IPR057661">
    <property type="entry name" value="RsdA/BaiN/AoA(So)_Rossmann"/>
</dbReference>
<dbReference type="Gene3D" id="2.40.30.10">
    <property type="entry name" value="Translation factors"/>
    <property type="match status" value="1"/>
</dbReference>
<dbReference type="PANTHER" id="PTHR42887">
    <property type="entry name" value="OS12G0638800 PROTEIN"/>
    <property type="match status" value="1"/>
</dbReference>
<proteinExistence type="predicted"/>
<dbReference type="SUPFAM" id="SSF51905">
    <property type="entry name" value="FAD/NAD(P)-binding domain"/>
    <property type="match status" value="1"/>
</dbReference>
<dbReference type="InterPro" id="IPR004792">
    <property type="entry name" value="BaiN-like"/>
</dbReference>
<dbReference type="Gene3D" id="1.10.8.260">
    <property type="entry name" value="HI0933 insert domain-like"/>
    <property type="match status" value="1"/>
</dbReference>
<keyword evidence="2" id="KW-0285">Flavoprotein</keyword>
<feature type="domain" description="RsdA/BaiN/AoA(So)-like Rossmann fold-like" evidence="4">
    <location>
        <begin position="10"/>
        <end position="404"/>
    </location>
</feature>
<comment type="caution">
    <text evidence="6">The sequence shown here is derived from an EMBL/GenBank/DDBJ whole genome shotgun (WGS) entry which is preliminary data.</text>
</comment>
<sequence length="411" mass="43727">MTFQVAAGFDAIVLGAGAAGLMAAATAGQGGARVVVVDHAQHAGRKILISGGGRCNFTNMDAGAGQFISANPHFAKSALARFTPADFVAMVQRHRIPWHEKAAGQLFCDRSARDIVDMLLRECLNGQVAMRLSHRIIDVSRDAAGHYRVETDHGVFHAPSLIVATGGLSIPKLGATGLAHDLARRFGLRVVAPAPALVPLTFGAQDREWMEPLAGLSATVGITCHAGEGRQARQVTFRDGMVFTHRGLSGPVILQASSYWQPGQAVDIDLLPGMDAAARLLEIKRDRPRAGSVAMLSMLLPQRLAQLFAGQHLPEGQLAGMPDAVLLNMARVLSVWRLNPHGTEGYVKAEVTRGGVDTDCLSSRDMEARDVPGLFMVGEAVDVTGWLGGYNFQWAWASGRAAGQAVAERHG</sequence>
<dbReference type="Pfam" id="PF03486">
    <property type="entry name" value="HI0933_like"/>
    <property type="match status" value="1"/>
</dbReference>
<organism evidence="6 7">
    <name type="scientific">Komagataeibacter medellinensis</name>
    <dbReference type="NCBI Taxonomy" id="1177712"/>
    <lineage>
        <taxon>Bacteria</taxon>
        <taxon>Pseudomonadati</taxon>
        <taxon>Pseudomonadota</taxon>
        <taxon>Alphaproteobacteria</taxon>
        <taxon>Acetobacterales</taxon>
        <taxon>Acetobacteraceae</taxon>
        <taxon>Komagataeibacter</taxon>
    </lineage>
</organism>
<dbReference type="InterPro" id="IPR055178">
    <property type="entry name" value="RsdA/BaiN/AoA(So)-like_dom"/>
</dbReference>
<dbReference type="InterPro" id="IPR023166">
    <property type="entry name" value="BaiN-like_dom_sf"/>
</dbReference>